<protein>
    <submittedName>
        <fullName evidence="5">Tetratricopeptide TPR_2 repeat protein</fullName>
    </submittedName>
</protein>
<evidence type="ECO:0000256" key="4">
    <source>
        <dbReference type="SAM" id="SignalP"/>
    </source>
</evidence>
<keyword evidence="1" id="KW-0677">Repeat</keyword>
<sequence length="957" mass="107801" precursor="true">MKIKKLLFALTSLIIAAEHKAGEAAPAEPGTVQPPLSKAEAIVVEKTASPDNVVKAVKVKKAETTEQTRRQLDYLNRLFQDGQYERTVEEVAKLWPEPATRPAQAAKLLAESYARLGKNAQAQAEYQAIVGKQPDDLEAQVGLAYTLVYGGQVWEGLQLYDKVLSLKQEKYADIALEDAVALLAQGNVIGGRALFEKIINYYPSRSDYQTRYVQALAMFKWEKPATANWQKLRAEGGQTQLRKVHEQAVALARQGNYDEAITLLDWLKKQEPNDLSIAFDYITILAWAGHNEAAIKNYEALWTQDIPDYVRIYISDAYRRTGNLEQAMAAIQPVADQGDRKAKVRLAELWLEKGDKAKSYELYDELLKENKQDIQAYLSRADSSMRRQEYSQAAADYKMALRLIPDDEANSALRRRIAGELAAAFINLDQPAQAIVALKPYIANRTATKNMEGNYILALRNSRQARLAVYTAGLLWPKLADAPIFGLQALADCYIELKDYEQAIAIYRHLAVRSPDDGNYQFLAAFYLLLSGKIWEGLAVYDELLAIYPDKATVAINQASSLIATGHLVPGRALFELIVKKYPGKAVYRQQYAEALAGSGLHLAAYQQYYALAQTPDGEAAGLTGMLKTALAVNDYQKARQAYEALAGRYGKSKAVAAIMTQYDQRRLGQLDVRYIYNTSYKQLSSRQWQIYGEQNGGDNYWLMADSRRYWLNDWGANERQILDSNNIGIGYIGGKNEYTLWYGQTNAQTTFATWSARIAHTVHDRLKLSLAAYRSPVLDVQALSPLNGGPVMVDGYSLSATYQANAKDTYTLTLNRELYTDENQAFGFSLAQTKNLFSRGNMSLARFLTWSRSWYSKQDLVYESPSLREAAALGWDLIINRPNGYWYGRLALNWDRDYPDPLALNPYLRLERAFNFGPDRLLLLGTEYGARTGDALGRGSSRFGYRQFDLLYRMIW</sequence>
<feature type="repeat" description="TPR" evidence="3">
    <location>
        <begin position="374"/>
        <end position="407"/>
    </location>
</feature>
<accession>A1HM89</accession>
<gene>
    <name evidence="5" type="ORF">TcarDRAFT_2625</name>
</gene>
<evidence type="ECO:0000256" key="3">
    <source>
        <dbReference type="PROSITE-ProRule" id="PRU00339"/>
    </source>
</evidence>
<dbReference type="InterPro" id="IPR019734">
    <property type="entry name" value="TPR_rpt"/>
</dbReference>
<dbReference type="InterPro" id="IPR051012">
    <property type="entry name" value="CellSynth/LPSAsmb/PSIAsmb"/>
</dbReference>
<dbReference type="AlphaFoldDB" id="A1HM89"/>
<dbReference type="Proteomes" id="UP000005139">
    <property type="component" value="Unassembled WGS sequence"/>
</dbReference>
<keyword evidence="6" id="KW-1185">Reference proteome</keyword>
<proteinExistence type="predicted"/>
<evidence type="ECO:0000256" key="2">
    <source>
        <dbReference type="ARBA" id="ARBA00022803"/>
    </source>
</evidence>
<reference evidence="5 6" key="1">
    <citation type="submission" date="2007-01" db="EMBL/GenBank/DDBJ databases">
        <title>Annotation of the draft genome assembly of Thermosinus carboxydivorans Nor1.</title>
        <authorList>
            <consortium name="US DOE Joint Genome Institute (JGI-ORNL)"/>
            <person name="Larimer F."/>
            <person name="Land M."/>
            <person name="Hauser L."/>
        </authorList>
    </citation>
    <scope>NUCLEOTIDE SEQUENCE [LARGE SCALE GENOMIC DNA]</scope>
    <source>
        <strain evidence="5 6">Nor1</strain>
    </source>
</reference>
<organism evidence="5 6">
    <name type="scientific">Thermosinus carboxydivorans Nor1</name>
    <dbReference type="NCBI Taxonomy" id="401526"/>
    <lineage>
        <taxon>Bacteria</taxon>
        <taxon>Bacillati</taxon>
        <taxon>Bacillota</taxon>
        <taxon>Negativicutes</taxon>
        <taxon>Selenomonadales</taxon>
        <taxon>Sporomusaceae</taxon>
        <taxon>Thermosinus</taxon>
    </lineage>
</organism>
<keyword evidence="4" id="KW-0732">Signal</keyword>
<dbReference type="SUPFAM" id="SSF48452">
    <property type="entry name" value="TPR-like"/>
    <property type="match status" value="2"/>
</dbReference>
<feature type="chain" id="PRO_5039438449" evidence="4">
    <location>
        <begin position="22"/>
        <end position="957"/>
    </location>
</feature>
<dbReference type="Pfam" id="PF13174">
    <property type="entry name" value="TPR_6"/>
    <property type="match status" value="1"/>
</dbReference>
<dbReference type="PANTHER" id="PTHR45586">
    <property type="entry name" value="TPR REPEAT-CONTAINING PROTEIN PA4667"/>
    <property type="match status" value="1"/>
</dbReference>
<dbReference type="Gene3D" id="1.25.40.10">
    <property type="entry name" value="Tetratricopeptide repeat domain"/>
    <property type="match status" value="3"/>
</dbReference>
<dbReference type="Pfam" id="PF13432">
    <property type="entry name" value="TPR_16"/>
    <property type="match status" value="2"/>
</dbReference>
<evidence type="ECO:0000313" key="6">
    <source>
        <dbReference type="Proteomes" id="UP000005139"/>
    </source>
</evidence>
<evidence type="ECO:0000256" key="1">
    <source>
        <dbReference type="ARBA" id="ARBA00022737"/>
    </source>
</evidence>
<dbReference type="PROSITE" id="PS50005">
    <property type="entry name" value="TPR"/>
    <property type="match status" value="1"/>
</dbReference>
<dbReference type="RefSeq" id="WP_007288143.1">
    <property type="nucleotide sequence ID" value="NZ_AAWL01000001.1"/>
</dbReference>
<dbReference type="eggNOG" id="COG0457">
    <property type="taxonomic scope" value="Bacteria"/>
</dbReference>
<reference evidence="5 6" key="2">
    <citation type="submission" date="2007-01" db="EMBL/GenBank/DDBJ databases">
        <title>Sequencing of the draft genome and assembly of Thermosinus carboxydivorans Nor1.</title>
        <authorList>
            <consortium name="US DOE Joint Genome Institute (JGI-PGF)"/>
            <person name="Copeland A."/>
            <person name="Lucas S."/>
            <person name="Lapidus A."/>
            <person name="Barry K."/>
            <person name="Glavina del Rio T."/>
            <person name="Dalin E."/>
            <person name="Tice H."/>
            <person name="Bruce D."/>
            <person name="Pitluck S."/>
            <person name="Richardson P."/>
        </authorList>
    </citation>
    <scope>NUCLEOTIDE SEQUENCE [LARGE SCALE GENOMIC DNA]</scope>
    <source>
        <strain evidence="5 6">Nor1</strain>
    </source>
</reference>
<name>A1HM89_9FIRM</name>
<comment type="caution">
    <text evidence="5">The sequence shown here is derived from an EMBL/GenBank/DDBJ whole genome shotgun (WGS) entry which is preliminary data.</text>
</comment>
<dbReference type="PANTHER" id="PTHR45586:SF1">
    <property type="entry name" value="LIPOPOLYSACCHARIDE ASSEMBLY PROTEIN B"/>
    <property type="match status" value="1"/>
</dbReference>
<dbReference type="InterPro" id="IPR011990">
    <property type="entry name" value="TPR-like_helical_dom_sf"/>
</dbReference>
<evidence type="ECO:0000313" key="5">
    <source>
        <dbReference type="EMBL" id="EAX48936.1"/>
    </source>
</evidence>
<dbReference type="SUPFAM" id="SSF81901">
    <property type="entry name" value="HCP-like"/>
    <property type="match status" value="1"/>
</dbReference>
<feature type="signal peptide" evidence="4">
    <location>
        <begin position="1"/>
        <end position="21"/>
    </location>
</feature>
<dbReference type="SMART" id="SM00028">
    <property type="entry name" value="TPR"/>
    <property type="match status" value="6"/>
</dbReference>
<dbReference type="EMBL" id="AAWL01000001">
    <property type="protein sequence ID" value="EAX48936.1"/>
    <property type="molecule type" value="Genomic_DNA"/>
</dbReference>
<dbReference type="OrthoDB" id="1671648at2"/>
<keyword evidence="2 3" id="KW-0802">TPR repeat</keyword>